<dbReference type="RefSeq" id="WP_191592930.1">
    <property type="nucleotide sequence ID" value="NZ_JACYFC010000001.1"/>
</dbReference>
<dbReference type="Gene3D" id="3.40.190.10">
    <property type="entry name" value="Periplasmic binding protein-like II"/>
    <property type="match status" value="2"/>
</dbReference>
<dbReference type="PANTHER" id="PTHR30006">
    <property type="entry name" value="THIAMINE-BINDING PERIPLASMIC PROTEIN-RELATED"/>
    <property type="match status" value="1"/>
</dbReference>
<feature type="signal peptide" evidence="2">
    <location>
        <begin position="1"/>
        <end position="20"/>
    </location>
</feature>
<reference evidence="3 4" key="1">
    <citation type="submission" date="2020-09" db="EMBL/GenBank/DDBJ databases">
        <title>Marinomonas sp. nov., isolated from the cysticercosis algae of Qingdao, China.</title>
        <authorList>
            <person name="Sun X."/>
        </authorList>
    </citation>
    <scope>NUCLEOTIDE SEQUENCE [LARGE SCALE GENOMIC DNA]</scope>
    <source>
        <strain evidence="3 4">SM2066</strain>
    </source>
</reference>
<feature type="chain" id="PRO_5046266674" evidence="2">
    <location>
        <begin position="21"/>
        <end position="333"/>
    </location>
</feature>
<keyword evidence="1 2" id="KW-0732">Signal</keyword>
<proteinExistence type="predicted"/>
<organism evidence="3 4">
    <name type="scientific">Marinomonas colpomeniae</name>
    <dbReference type="NCBI Taxonomy" id="2774408"/>
    <lineage>
        <taxon>Bacteria</taxon>
        <taxon>Pseudomonadati</taxon>
        <taxon>Pseudomonadota</taxon>
        <taxon>Gammaproteobacteria</taxon>
        <taxon>Oceanospirillales</taxon>
        <taxon>Oceanospirillaceae</taxon>
        <taxon>Marinomonas</taxon>
    </lineage>
</organism>
<sequence length="333" mass="37337">MIKQLFISLSFLFMSSLTFAQDTVLKVYCSVEPVSCAWLNSQMLQVFNISSQMEVKSSGDVLRLLEEGNKEGFDLWWGGTGDTHLKAAESDLLMPIKLTNMADQLFWSRNILNISGQRSIGIYAGVLGIIVNKKVLSDLSLDVPQCWSDLGDPRYKSQIIIGDPNLSGTAYTFLSTLLQIYKGEKARPMISDIKQNIRLTTSSGYKALAPLISGENSISIVFIHDAVPMLEYNDDLAVVIPCEGTGYEIGAASILKKSSNHTAAQQFIEFSTHPEIQDSLATDIGLQIYSNINTIKSRAYFDNRYFNLINYDFFTYSRPDTRKRVLDLWNELD</sequence>
<dbReference type="Proteomes" id="UP000604161">
    <property type="component" value="Unassembled WGS sequence"/>
</dbReference>
<protein>
    <submittedName>
        <fullName evidence="3">Extracellular solute-binding protein</fullName>
    </submittedName>
</protein>
<comment type="caution">
    <text evidence="3">The sequence shown here is derived from an EMBL/GenBank/DDBJ whole genome shotgun (WGS) entry which is preliminary data.</text>
</comment>
<accession>A0ABR8NU11</accession>
<gene>
    <name evidence="3" type="ORF">IF202_00560</name>
</gene>
<evidence type="ECO:0000256" key="2">
    <source>
        <dbReference type="SAM" id="SignalP"/>
    </source>
</evidence>
<keyword evidence="4" id="KW-1185">Reference proteome</keyword>
<evidence type="ECO:0000256" key="1">
    <source>
        <dbReference type="ARBA" id="ARBA00022729"/>
    </source>
</evidence>
<dbReference type="PANTHER" id="PTHR30006:SF2">
    <property type="entry name" value="ABC TRANSPORTER SUBSTRATE-BINDING PROTEIN"/>
    <property type="match status" value="1"/>
</dbReference>
<evidence type="ECO:0000313" key="3">
    <source>
        <dbReference type="EMBL" id="MBD5769529.1"/>
    </source>
</evidence>
<dbReference type="Pfam" id="PF13343">
    <property type="entry name" value="SBP_bac_6"/>
    <property type="match status" value="1"/>
</dbReference>
<dbReference type="SUPFAM" id="SSF53850">
    <property type="entry name" value="Periplasmic binding protein-like II"/>
    <property type="match status" value="1"/>
</dbReference>
<dbReference type="EMBL" id="JACYFC010000001">
    <property type="protein sequence ID" value="MBD5769529.1"/>
    <property type="molecule type" value="Genomic_DNA"/>
</dbReference>
<evidence type="ECO:0000313" key="4">
    <source>
        <dbReference type="Proteomes" id="UP000604161"/>
    </source>
</evidence>
<name>A0ABR8NU11_9GAMM</name>